<accession>A0AAN8WYL5</accession>
<sequence length="141" mass="15103">MNTIKVSFIVATVLASTWGQPPATTTTTSTTTPSTTTTTPSTTSISSSGSTINDASLEPEECPLLRFVIDNRNGNCKVSNECPPNHKCCYWMCLDKSLKAPPTTTVKPHSHSDKTSTTSTTKSTVEEQTEVTEVDSTITEP</sequence>
<proteinExistence type="predicted"/>
<feature type="compositionally biased region" description="Low complexity" evidence="1">
    <location>
        <begin position="24"/>
        <end position="52"/>
    </location>
</feature>
<evidence type="ECO:0000313" key="3">
    <source>
        <dbReference type="EMBL" id="KAK7068735.1"/>
    </source>
</evidence>
<reference evidence="3 4" key="1">
    <citation type="submission" date="2023-11" db="EMBL/GenBank/DDBJ databases">
        <title>Halocaridina rubra genome assembly.</title>
        <authorList>
            <person name="Smith C."/>
        </authorList>
    </citation>
    <scope>NUCLEOTIDE SEQUENCE [LARGE SCALE GENOMIC DNA]</scope>
    <source>
        <strain evidence="3">EP-1</strain>
        <tissue evidence="3">Whole</tissue>
    </source>
</reference>
<name>A0AAN8WYL5_HALRR</name>
<dbReference type="InterPro" id="IPR036645">
    <property type="entry name" value="Elafin-like_sf"/>
</dbReference>
<evidence type="ECO:0000256" key="1">
    <source>
        <dbReference type="SAM" id="MobiDB-lite"/>
    </source>
</evidence>
<keyword evidence="2" id="KW-0732">Signal</keyword>
<gene>
    <name evidence="3" type="ORF">SK128_012278</name>
</gene>
<dbReference type="AlphaFoldDB" id="A0AAN8WYL5"/>
<feature type="region of interest" description="Disordered" evidence="1">
    <location>
        <begin position="19"/>
        <end position="54"/>
    </location>
</feature>
<organism evidence="3 4">
    <name type="scientific">Halocaridina rubra</name>
    <name type="common">Hawaiian red shrimp</name>
    <dbReference type="NCBI Taxonomy" id="373956"/>
    <lineage>
        <taxon>Eukaryota</taxon>
        <taxon>Metazoa</taxon>
        <taxon>Ecdysozoa</taxon>
        <taxon>Arthropoda</taxon>
        <taxon>Crustacea</taxon>
        <taxon>Multicrustacea</taxon>
        <taxon>Malacostraca</taxon>
        <taxon>Eumalacostraca</taxon>
        <taxon>Eucarida</taxon>
        <taxon>Decapoda</taxon>
        <taxon>Pleocyemata</taxon>
        <taxon>Caridea</taxon>
        <taxon>Atyoidea</taxon>
        <taxon>Atyidae</taxon>
        <taxon>Halocaridina</taxon>
    </lineage>
</organism>
<dbReference type="SUPFAM" id="SSF57256">
    <property type="entry name" value="Elafin-like"/>
    <property type="match status" value="1"/>
</dbReference>
<feature type="signal peptide" evidence="2">
    <location>
        <begin position="1"/>
        <end position="19"/>
    </location>
</feature>
<feature type="chain" id="PRO_5042871762" description="WAP domain-containing protein" evidence="2">
    <location>
        <begin position="20"/>
        <end position="141"/>
    </location>
</feature>
<dbReference type="EMBL" id="JAXCGZ010017136">
    <property type="protein sequence ID" value="KAK7068735.1"/>
    <property type="molecule type" value="Genomic_DNA"/>
</dbReference>
<protein>
    <recommendedName>
        <fullName evidence="5">WAP domain-containing protein</fullName>
    </recommendedName>
</protein>
<evidence type="ECO:0000313" key="4">
    <source>
        <dbReference type="Proteomes" id="UP001381693"/>
    </source>
</evidence>
<comment type="caution">
    <text evidence="3">The sequence shown here is derived from an EMBL/GenBank/DDBJ whole genome shotgun (WGS) entry which is preliminary data.</text>
</comment>
<evidence type="ECO:0000256" key="2">
    <source>
        <dbReference type="SAM" id="SignalP"/>
    </source>
</evidence>
<evidence type="ECO:0008006" key="5">
    <source>
        <dbReference type="Google" id="ProtNLM"/>
    </source>
</evidence>
<dbReference type="Proteomes" id="UP001381693">
    <property type="component" value="Unassembled WGS sequence"/>
</dbReference>
<keyword evidence="4" id="KW-1185">Reference proteome</keyword>
<feature type="region of interest" description="Disordered" evidence="1">
    <location>
        <begin position="101"/>
        <end position="141"/>
    </location>
</feature>